<dbReference type="InterPro" id="IPR050336">
    <property type="entry name" value="Chromosome_partition/occlusion"/>
</dbReference>
<dbReference type="GO" id="GO:0005694">
    <property type="term" value="C:chromosome"/>
    <property type="evidence" value="ECO:0007669"/>
    <property type="project" value="TreeGrafter"/>
</dbReference>
<dbReference type="GO" id="GO:0003677">
    <property type="term" value="F:DNA binding"/>
    <property type="evidence" value="ECO:0007669"/>
    <property type="project" value="UniProtKB-KW"/>
</dbReference>
<sequence>MSKRSLGKGLSDLINTKSLFSSVPSEELGEKISLIKVDSISPNPYQPRKVIREEELVELTESIKEKGLLQPVIVRQQSENQFELIAGERRWRSAIRAGLETIPAIIRTASDRDLIEIALMENLQRSDLNPIEEARGYALMIEKFGLTQEVVAQRLGKNRATVANSLRLLTLSQPVQDLIEKGSLSQGHGKVLLGLADKEMQEKVAQKIVKEGWSVRKTEEFVGNYNEKKKKSLEVQKERESDFLFSNIEKELCVKFGSPVKIKGDKNSGKIEITFRSIQDLHRVLGFLGISF</sequence>
<dbReference type="SMART" id="SM00470">
    <property type="entry name" value="ParB"/>
    <property type="match status" value="1"/>
</dbReference>
<evidence type="ECO:0000313" key="7">
    <source>
        <dbReference type="Proteomes" id="UP000031594"/>
    </source>
</evidence>
<gene>
    <name evidence="5" type="ORF">A946_06755</name>
    <name evidence="6" type="ORF">kam1_22</name>
</gene>
<dbReference type="FunFam" id="3.90.1530.30:FF:000001">
    <property type="entry name" value="Chromosome partitioning protein ParB"/>
    <property type="match status" value="1"/>
</dbReference>
<dbReference type="InterPro" id="IPR041468">
    <property type="entry name" value="HTH_ParB/Spo0J"/>
</dbReference>
<accession>A0A0C1URW8</accession>
<evidence type="ECO:0000256" key="1">
    <source>
        <dbReference type="ARBA" id="ARBA00006295"/>
    </source>
</evidence>
<dbReference type="Pfam" id="PF17762">
    <property type="entry name" value="HTH_ParB"/>
    <property type="match status" value="1"/>
</dbReference>
<evidence type="ECO:0000256" key="2">
    <source>
        <dbReference type="ARBA" id="ARBA00022829"/>
    </source>
</evidence>
<comment type="similarity">
    <text evidence="1">Belongs to the ParB family.</text>
</comment>
<feature type="domain" description="ParB-like N-terminal" evidence="4">
    <location>
        <begin position="33"/>
        <end position="123"/>
    </location>
</feature>
<evidence type="ECO:0000313" key="6">
    <source>
        <dbReference type="EMBL" id="QDQ41283.1"/>
    </source>
</evidence>
<evidence type="ECO:0000313" key="8">
    <source>
        <dbReference type="Proteomes" id="UP000315925"/>
    </source>
</evidence>
<dbReference type="Proteomes" id="UP000031594">
    <property type="component" value="Unassembled WGS sequence"/>
</dbReference>
<dbReference type="PANTHER" id="PTHR33375">
    <property type="entry name" value="CHROMOSOME-PARTITIONING PROTEIN PARB-RELATED"/>
    <property type="match status" value="1"/>
</dbReference>
<dbReference type="InterPro" id="IPR004437">
    <property type="entry name" value="ParB/RepB/Spo0J"/>
</dbReference>
<dbReference type="GO" id="GO:0007059">
    <property type="term" value="P:chromosome segregation"/>
    <property type="evidence" value="ECO:0007669"/>
    <property type="project" value="UniProtKB-KW"/>
</dbReference>
<dbReference type="GO" id="GO:0045881">
    <property type="term" value="P:positive regulation of sporulation resulting in formation of a cellular spore"/>
    <property type="evidence" value="ECO:0007669"/>
    <property type="project" value="TreeGrafter"/>
</dbReference>
<keyword evidence="2" id="KW-0159">Chromosome partition</keyword>
<evidence type="ECO:0000313" key="5">
    <source>
        <dbReference type="EMBL" id="KIE58568.1"/>
    </source>
</evidence>
<dbReference type="Gene3D" id="3.90.1530.30">
    <property type="match status" value="1"/>
</dbReference>
<dbReference type="PANTHER" id="PTHR33375:SF1">
    <property type="entry name" value="CHROMOSOME-PARTITIONING PROTEIN PARB-RELATED"/>
    <property type="match status" value="1"/>
</dbReference>
<dbReference type="Proteomes" id="UP000315925">
    <property type="component" value="Chromosome"/>
</dbReference>
<protein>
    <submittedName>
        <fullName evidence="5">Chromosome partitioning protein ParB</fullName>
    </submittedName>
    <submittedName>
        <fullName evidence="6">Chromosome segregation DNA-binding protein</fullName>
    </submittedName>
</protein>
<dbReference type="EMBL" id="CP037899">
    <property type="protein sequence ID" value="QDQ41283.1"/>
    <property type="molecule type" value="Genomic_DNA"/>
</dbReference>
<reference evidence="8" key="3">
    <citation type="submission" date="2019-03" db="EMBL/GenBank/DDBJ databases">
        <title>Complete genome of Methylacidiphilum kamchatkense Kam1.</title>
        <authorList>
            <person name="Kruse T."/>
            <person name="Murarilal Ratnadevi C."/>
            <person name="Erikstad H.-A."/>
            <person name="Birkeland N.-K."/>
        </authorList>
    </citation>
    <scope>NUCLEOTIDE SEQUENCE [LARGE SCALE GENOMIC DNA]</scope>
    <source>
        <strain evidence="8">kam1</strain>
    </source>
</reference>
<dbReference type="RefSeq" id="WP_039721523.1">
    <property type="nucleotide sequence ID" value="NZ_CP037899.1"/>
</dbReference>
<dbReference type="InterPro" id="IPR003115">
    <property type="entry name" value="ParB_N"/>
</dbReference>
<reference evidence="5 7" key="1">
    <citation type="submission" date="2014-08" db="EMBL/GenBank/DDBJ databases">
        <title>Methylacidiphilum kamchatkense strain Kam1 draft genome sequence.</title>
        <authorList>
            <person name="Birkeland N.-K."/>
            <person name="Erikstad H.A."/>
        </authorList>
    </citation>
    <scope>NUCLEOTIDE SEQUENCE [LARGE SCALE GENOMIC DNA]</scope>
    <source>
        <strain evidence="5 7">Kam1</strain>
    </source>
</reference>
<dbReference type="SUPFAM" id="SSF110849">
    <property type="entry name" value="ParB/Sulfiredoxin"/>
    <property type="match status" value="1"/>
</dbReference>
<dbReference type="CDD" id="cd16393">
    <property type="entry name" value="SPO0J_N"/>
    <property type="match status" value="1"/>
</dbReference>
<reference evidence="6" key="2">
    <citation type="journal article" date="2019" name="BMC Genomics">
        <title>Complete genome sequence analysis of the thermoacidophilic verrucomicrobial methanotroph 'Candidatus Methylacidiphilum kamchatkense' strain Kam1 and comparison with its closest relatives.</title>
        <authorList>
            <person name="Kruse T."/>
            <person name="Ratnadevi C.M."/>
            <person name="Erikstad H.A."/>
            <person name="Birkeland N.K."/>
        </authorList>
    </citation>
    <scope>NUCLEOTIDE SEQUENCE</scope>
    <source>
        <strain evidence="6">Kam1</strain>
    </source>
</reference>
<dbReference type="KEGG" id="mkc:kam1_22"/>
<dbReference type="InterPro" id="IPR036086">
    <property type="entry name" value="ParB/Sulfiredoxin_sf"/>
</dbReference>
<dbReference type="SUPFAM" id="SSF109709">
    <property type="entry name" value="KorB DNA-binding domain-like"/>
    <property type="match status" value="1"/>
</dbReference>
<keyword evidence="3 6" id="KW-0238">DNA-binding</keyword>
<dbReference type="OrthoDB" id="9802051at2"/>
<organism evidence="6 8">
    <name type="scientific">Methylacidiphilum kamchatkense Kam1</name>
    <dbReference type="NCBI Taxonomy" id="1202785"/>
    <lineage>
        <taxon>Bacteria</taxon>
        <taxon>Pseudomonadati</taxon>
        <taxon>Verrucomicrobiota</taxon>
        <taxon>Methylacidiphilae</taxon>
        <taxon>Methylacidiphilales</taxon>
        <taxon>Methylacidiphilaceae</taxon>
        <taxon>Methylacidiphilum (ex Ratnadevi et al. 2023)</taxon>
    </lineage>
</organism>
<dbReference type="Pfam" id="PF02195">
    <property type="entry name" value="ParB_N"/>
    <property type="match status" value="1"/>
</dbReference>
<dbReference type="AlphaFoldDB" id="A0A0C1URW8"/>
<evidence type="ECO:0000256" key="3">
    <source>
        <dbReference type="ARBA" id="ARBA00023125"/>
    </source>
</evidence>
<dbReference type="NCBIfam" id="TIGR00180">
    <property type="entry name" value="parB_part"/>
    <property type="match status" value="1"/>
</dbReference>
<dbReference type="STRING" id="1202785.A946_06755"/>
<keyword evidence="7" id="KW-1185">Reference proteome</keyword>
<proteinExistence type="inferred from homology"/>
<dbReference type="Gene3D" id="1.10.10.2830">
    <property type="match status" value="1"/>
</dbReference>
<dbReference type="EMBL" id="JQNX01000004">
    <property type="protein sequence ID" value="KIE58568.1"/>
    <property type="molecule type" value="Genomic_DNA"/>
</dbReference>
<name>A0A0C1URW8_9BACT</name>
<dbReference type="FunFam" id="1.10.10.2830:FF:000001">
    <property type="entry name" value="Chromosome partitioning protein ParB"/>
    <property type="match status" value="1"/>
</dbReference>
<evidence type="ECO:0000259" key="4">
    <source>
        <dbReference type="SMART" id="SM00470"/>
    </source>
</evidence>